<dbReference type="RefSeq" id="WP_215916332.1">
    <property type="nucleotide sequence ID" value="NZ_JAHKNI010000002.1"/>
</dbReference>
<protein>
    <submittedName>
        <fullName evidence="1">Uncharacterized protein</fullName>
    </submittedName>
</protein>
<evidence type="ECO:0000313" key="1">
    <source>
        <dbReference type="EMBL" id="MBU3061449.1"/>
    </source>
</evidence>
<dbReference type="Proteomes" id="UP000733379">
    <property type="component" value="Unassembled WGS sequence"/>
</dbReference>
<sequence length="46" mass="4979">MTSASGYTPLARGFVVRAVCCTEGTLARTTSAIRPYIPRHGRRLLA</sequence>
<organism evidence="1 2">
    <name type="scientific">Nocardia albiluteola</name>
    <dbReference type="NCBI Taxonomy" id="2842303"/>
    <lineage>
        <taxon>Bacteria</taxon>
        <taxon>Bacillati</taxon>
        <taxon>Actinomycetota</taxon>
        <taxon>Actinomycetes</taxon>
        <taxon>Mycobacteriales</taxon>
        <taxon>Nocardiaceae</taxon>
        <taxon>Nocardia</taxon>
    </lineage>
</organism>
<accession>A0ABS6ATT9</accession>
<keyword evidence="2" id="KW-1185">Reference proteome</keyword>
<proteinExistence type="predicted"/>
<evidence type="ECO:0000313" key="2">
    <source>
        <dbReference type="Proteomes" id="UP000733379"/>
    </source>
</evidence>
<comment type="caution">
    <text evidence="1">The sequence shown here is derived from an EMBL/GenBank/DDBJ whole genome shotgun (WGS) entry which is preliminary data.</text>
</comment>
<name>A0ABS6ATT9_9NOCA</name>
<gene>
    <name evidence="1" type="ORF">KO481_07925</name>
</gene>
<reference evidence="1 2" key="1">
    <citation type="submission" date="2021-06" db="EMBL/GenBank/DDBJ databases">
        <title>Actinomycetes sequencing.</title>
        <authorList>
            <person name="Shan Q."/>
        </authorList>
    </citation>
    <scope>NUCLEOTIDE SEQUENCE [LARGE SCALE GENOMIC DNA]</scope>
    <source>
        <strain evidence="1 2">NEAU-G5</strain>
    </source>
</reference>
<dbReference type="EMBL" id="JAHKNI010000002">
    <property type="protein sequence ID" value="MBU3061449.1"/>
    <property type="molecule type" value="Genomic_DNA"/>
</dbReference>